<proteinExistence type="predicted"/>
<dbReference type="EMBL" id="UINC01008813">
    <property type="protein sequence ID" value="SVA39606.1"/>
    <property type="molecule type" value="Genomic_DNA"/>
</dbReference>
<evidence type="ECO:0000313" key="2">
    <source>
        <dbReference type="EMBL" id="SVA39606.1"/>
    </source>
</evidence>
<gene>
    <name evidence="2" type="ORF">METZ01_LOCUS92460</name>
</gene>
<accession>A0A381VGW5</accession>
<feature type="region of interest" description="Disordered" evidence="1">
    <location>
        <begin position="1"/>
        <end position="57"/>
    </location>
</feature>
<dbReference type="AlphaFoldDB" id="A0A381VGW5"/>
<reference evidence="2" key="1">
    <citation type="submission" date="2018-05" db="EMBL/GenBank/DDBJ databases">
        <authorList>
            <person name="Lanie J.A."/>
            <person name="Ng W.-L."/>
            <person name="Kazmierczak K.M."/>
            <person name="Andrzejewski T.M."/>
            <person name="Davidsen T.M."/>
            <person name="Wayne K.J."/>
            <person name="Tettelin H."/>
            <person name="Glass J.I."/>
            <person name="Rusch D."/>
            <person name="Podicherti R."/>
            <person name="Tsui H.-C.T."/>
            <person name="Winkler M.E."/>
        </authorList>
    </citation>
    <scope>NUCLEOTIDE SEQUENCE</scope>
</reference>
<sequence>MNLSGVNDSRKEGEPLGGIEPPTFALPRRRYTSKPQWQRSAVRRGRYNRGGRTPPISHAANVMVKTGRRLGTPSRGRIARYCAGLESPWDLSRASSNLALGAISISE</sequence>
<evidence type="ECO:0000256" key="1">
    <source>
        <dbReference type="SAM" id="MobiDB-lite"/>
    </source>
</evidence>
<name>A0A381VGW5_9ZZZZ</name>
<protein>
    <submittedName>
        <fullName evidence="2">Uncharacterized protein</fullName>
    </submittedName>
</protein>
<organism evidence="2">
    <name type="scientific">marine metagenome</name>
    <dbReference type="NCBI Taxonomy" id="408172"/>
    <lineage>
        <taxon>unclassified sequences</taxon>
        <taxon>metagenomes</taxon>
        <taxon>ecological metagenomes</taxon>
    </lineage>
</organism>